<sequence>MTIKYKNTKGLEFIIDVKLEEDSSFLVQIELSSTRSPALAKKKFMIPYRHQGIIPPIDFNSLEEGIKHCLKIMYKESTVWEFKQEDMVQVIDILMMEEAPVEDIDVRDEYDVFMNSSV</sequence>
<proteinExistence type="predicted"/>
<evidence type="ECO:0000259" key="1">
    <source>
        <dbReference type="Pfam" id="PF09593"/>
    </source>
</evidence>
<protein>
    <submittedName>
        <fullName evidence="2">C1 protein</fullName>
    </submittedName>
</protein>
<organism evidence="2">
    <name type="scientific">Tomato leaf curl China betasatellite</name>
    <dbReference type="NCBI Taxonomy" id="278069"/>
    <lineage>
        <taxon>Viruses</taxon>
        <taxon>Viruses incertae sedis</taxon>
        <taxon>Tolecusatellitidae</taxon>
        <taxon>Betasatellite</taxon>
        <taxon>Betasatellite solanichinaense</taxon>
    </lineage>
</organism>
<feature type="domain" description="Cotton leaf-curl disease DNA-betaC1" evidence="1">
    <location>
        <begin position="2"/>
        <end position="118"/>
    </location>
</feature>
<reference evidence="2" key="1">
    <citation type="submission" date="2009-10" db="EMBL/GenBank/DDBJ databases">
        <title>Genetic diversity of Begomovirus satellite DNA beta in Yunnan.</title>
        <authorList>
            <person name="Ding M."/>
        </authorList>
    </citation>
    <scope>NUCLEOTIDE SEQUENCE</scope>
    <source>
        <strain evidence="2">YN383</strain>
    </source>
</reference>
<dbReference type="InterPro" id="IPR018583">
    <property type="entry name" value="CLCuD_DNA-betaC1"/>
</dbReference>
<accession>D2X8V6</accession>
<evidence type="ECO:0000313" key="2">
    <source>
        <dbReference type="EMBL" id="ADB43312.1"/>
    </source>
</evidence>
<dbReference type="EMBL" id="GU058312">
    <property type="protein sequence ID" value="ADB43312.1"/>
    <property type="molecule type" value="Genomic_DNA"/>
</dbReference>
<dbReference type="Pfam" id="PF09593">
    <property type="entry name" value="Pathogen_betaC1"/>
    <property type="match status" value="1"/>
</dbReference>
<name>D2X8V6_9VIRU</name>